<keyword evidence="4 10" id="KW-0547">Nucleotide-binding</keyword>
<evidence type="ECO:0000256" key="1">
    <source>
        <dbReference type="ARBA" id="ARBA00004496"/>
    </source>
</evidence>
<dbReference type="InterPro" id="IPR036890">
    <property type="entry name" value="HATPase_C_sf"/>
</dbReference>
<dbReference type="SMART" id="SM00387">
    <property type="entry name" value="HATPase_c"/>
    <property type="match status" value="1"/>
</dbReference>
<evidence type="ECO:0000256" key="7">
    <source>
        <dbReference type="ARBA" id="ARBA00023186"/>
    </source>
</evidence>
<dbReference type="GO" id="GO:0016887">
    <property type="term" value="F:ATP hydrolysis activity"/>
    <property type="evidence" value="ECO:0007669"/>
    <property type="project" value="InterPro"/>
</dbReference>
<dbReference type="FunFam" id="3.30.565.10:FF:000009">
    <property type="entry name" value="Molecular chaperone HtpG"/>
    <property type="match status" value="1"/>
</dbReference>
<evidence type="ECO:0000256" key="5">
    <source>
        <dbReference type="ARBA" id="ARBA00022840"/>
    </source>
</evidence>
<dbReference type="InterPro" id="IPR003594">
    <property type="entry name" value="HATPase_dom"/>
</dbReference>
<feature type="binding site" evidence="11">
    <location>
        <position position="180"/>
    </location>
    <ligand>
        <name>ATP</name>
        <dbReference type="ChEBI" id="CHEBI:30616"/>
    </ligand>
</feature>
<protein>
    <recommendedName>
        <fullName evidence="9 10">Chaperone protein HtpG</fullName>
    </recommendedName>
    <alternativeName>
        <fullName evidence="10">Heat shock protein HtpG</fullName>
    </alternativeName>
    <alternativeName>
        <fullName evidence="10">High temperature protein G</fullName>
    </alternativeName>
</protein>
<dbReference type="PANTHER" id="PTHR11528">
    <property type="entry name" value="HEAT SHOCK PROTEIN 90 FAMILY MEMBER"/>
    <property type="match status" value="1"/>
</dbReference>
<feature type="binding site" evidence="11">
    <location>
        <position position="44"/>
    </location>
    <ligand>
        <name>ATP</name>
        <dbReference type="ChEBI" id="CHEBI:30616"/>
    </ligand>
</feature>
<comment type="subunit">
    <text evidence="10">Homodimer.</text>
</comment>
<dbReference type="Pfam" id="PF13589">
    <property type="entry name" value="HATPase_c_3"/>
    <property type="match status" value="1"/>
</dbReference>
<feature type="compositionally biased region" description="Basic and acidic residues" evidence="12">
    <location>
        <begin position="491"/>
        <end position="514"/>
    </location>
</feature>
<evidence type="ECO:0000256" key="9">
    <source>
        <dbReference type="ARBA" id="ARBA00070675"/>
    </source>
</evidence>
<dbReference type="eggNOG" id="COG0326">
    <property type="taxonomic scope" value="Bacteria"/>
</dbReference>
<evidence type="ECO:0000256" key="2">
    <source>
        <dbReference type="ARBA" id="ARBA00008239"/>
    </source>
</evidence>
<dbReference type="InterPro" id="IPR020575">
    <property type="entry name" value="Hsp90_N"/>
</dbReference>
<dbReference type="AlphaFoldDB" id="S5T929"/>
<dbReference type="GO" id="GO:0140662">
    <property type="term" value="F:ATP-dependent protein folding chaperone"/>
    <property type="evidence" value="ECO:0007669"/>
    <property type="project" value="InterPro"/>
</dbReference>
<sequence>MSETIEKNEKQTLGFEAETKQVLDLVIHSLYSNKEIFLRELVSNASDAADKLRFSALSNEELYEGDGELKVRLSVDKEARTLTISDNGIGMTVEEVKKNIGTIAHSGTKKFFESLTGDEGKDSQMIGQFGVGFYSGFIVADKVTVVTRKAGEDKSMGVQWESSGEGEYTIETVEKAARGTDVILHLKEGEDEFLESYRLQAIIHKFSEHLDIPIVMKNENKDEEKEDEPDDITVNSAKALWTKAKNDLTEEDYHEFYKQTLHDYQDPLAYTHSKVEGKNEYTLLLYVPAKAPFDMWDREATSGVKLYVKRTFIMEGGELMPRYLRFVKGIIDSDSLPLNVSRELLQQSKQIDLLKAGAVKKILSLIEGLSKNHPEKFDTFWAEFGAVLKEGPIEDVKNKDRIAKLLRFASTKTEGKQTVTLASYIENMQEGQDKIYYLTGSAYSTVKNSPHLEVFKKKGIEVLLLTDHVDEWLVQHMPEFDGKSLQSVAKGDLDLDSSDKDEADKKTDDKKEDESLNSVLEQIKSTLDGKVKGVRVSSRLTDSPACLVADEHEMGAHMERIMKAAGQDMPTSLPIFEINADHALIQRLKDEADDERFADLSNLLFEQALLSEGGQLEDPATFVHRLNKLLQSLL</sequence>
<evidence type="ECO:0000256" key="8">
    <source>
        <dbReference type="ARBA" id="ARBA00058590"/>
    </source>
</evidence>
<feature type="region of interest" description="A; substrate-binding" evidence="10">
    <location>
        <begin position="1"/>
        <end position="342"/>
    </location>
</feature>
<feature type="binding site" evidence="11">
    <location>
        <position position="91"/>
    </location>
    <ligand>
        <name>ATP</name>
        <dbReference type="ChEBI" id="CHEBI:30616"/>
    </ligand>
</feature>
<feature type="binding site" evidence="11">
    <location>
        <position position="99"/>
    </location>
    <ligand>
        <name>ATP</name>
        <dbReference type="ChEBI" id="CHEBI:30616"/>
    </ligand>
</feature>
<proteinExistence type="inferred from homology"/>
<dbReference type="InterPro" id="IPR020568">
    <property type="entry name" value="Ribosomal_Su5_D2-typ_SF"/>
</dbReference>
<dbReference type="Gene3D" id="1.20.120.790">
    <property type="entry name" value="Heat shock protein 90, C-terminal domain"/>
    <property type="match status" value="1"/>
</dbReference>
<keyword evidence="3 10" id="KW-0963">Cytoplasm</keyword>
<keyword evidence="5 10" id="KW-0067">ATP-binding</keyword>
<dbReference type="Gene3D" id="3.30.565.10">
    <property type="entry name" value="Histidine kinase-like ATPase, C-terminal domain"/>
    <property type="match status" value="1"/>
</dbReference>
<dbReference type="InterPro" id="IPR037196">
    <property type="entry name" value="HSP90_C"/>
</dbReference>
<dbReference type="PROSITE" id="PS00298">
    <property type="entry name" value="HSP90"/>
    <property type="match status" value="1"/>
</dbReference>
<evidence type="ECO:0000256" key="4">
    <source>
        <dbReference type="ARBA" id="ARBA00022741"/>
    </source>
</evidence>
<comment type="function">
    <text evidence="8 10">Molecular chaperone. Has ATPase activity.</text>
</comment>
<evidence type="ECO:0000256" key="6">
    <source>
        <dbReference type="ARBA" id="ARBA00023016"/>
    </source>
</evidence>
<dbReference type="GO" id="GO:0005737">
    <property type="term" value="C:cytoplasm"/>
    <property type="evidence" value="ECO:0007669"/>
    <property type="project" value="UniProtKB-SubCell"/>
</dbReference>
<evidence type="ECO:0000256" key="3">
    <source>
        <dbReference type="ARBA" id="ARBA00022490"/>
    </source>
</evidence>
<reference evidence="15" key="2">
    <citation type="journal article" date="2016" name="Environ. Microbiol. Rep.">
        <title>Analysis of defence systems and a conjugative IncP-1 plasmid in the marine polyaromatic hydrocarbons-degrading bacterium Cycloclasticus sp. 78-ME.</title>
        <authorList>
            <person name="Yakimov M.M."/>
            <person name="Crisafi F."/>
            <person name="Messina E."/>
            <person name="Smedile F."/>
            <person name="Lopatina A."/>
            <person name="Denaro R."/>
            <person name="Pieper D.H."/>
            <person name="Golyshin P.N."/>
            <person name="Giuliano L."/>
        </authorList>
    </citation>
    <scope>NUCLEOTIDE SEQUENCE [LARGE SCALE GENOMIC DNA]</scope>
    <source>
        <strain evidence="15">78-ME</strain>
    </source>
</reference>
<dbReference type="Proteomes" id="UP000015380">
    <property type="component" value="Chromosome"/>
</dbReference>
<evidence type="ECO:0000259" key="13">
    <source>
        <dbReference type="SMART" id="SM00387"/>
    </source>
</evidence>
<dbReference type="NCBIfam" id="NF003555">
    <property type="entry name" value="PRK05218.1"/>
    <property type="match status" value="1"/>
</dbReference>
<keyword evidence="7 10" id="KW-0143">Chaperone</keyword>
<keyword evidence="15" id="KW-1185">Reference proteome</keyword>
<gene>
    <name evidence="10" type="primary">htpG</name>
    <name evidence="14" type="ORF">CYCME_1921</name>
</gene>
<dbReference type="InterPro" id="IPR019805">
    <property type="entry name" value="Heat_shock_protein_90_CS"/>
</dbReference>
<name>S5T929_9GAMM</name>
<feature type="domain" description="Histidine kinase/HSP90-like ATPase" evidence="13">
    <location>
        <begin position="33"/>
        <end position="190"/>
    </location>
</feature>
<keyword evidence="6 10" id="KW-0346">Stress response</keyword>
<comment type="caution">
    <text evidence="10">Lacks conserved residue(s) required for the propagation of feature annotation.</text>
</comment>
<dbReference type="PIRSF" id="PIRSF002583">
    <property type="entry name" value="Hsp90"/>
    <property type="match status" value="1"/>
</dbReference>
<reference evidence="14 15" key="1">
    <citation type="submission" date="2013-05" db="EMBL/GenBank/DDBJ databases">
        <title>Between feast and famine: a lifestyle of most important marine PAH-degrading bacterium Cycloclasticus sp. 7ME.</title>
        <authorList>
            <person name="Yakimov M.M."/>
            <person name="Messina E."/>
            <person name="Genovese M."/>
            <person name="Denaro R."/>
            <person name="Crisafi F."/>
            <person name="Russo D."/>
            <person name="Cappello S."/>
            <person name="Santisi S."/>
            <person name="Smedile F."/>
            <person name="Golyshina O.V."/>
            <person name="Tran H."/>
            <person name="Pieper D.H."/>
            <person name="Golyshin P.N."/>
            <person name="Giuliano L."/>
        </authorList>
    </citation>
    <scope>NUCLEOTIDE SEQUENCE [LARGE SCALE GENOMIC DNA]</scope>
    <source>
        <strain evidence="14 15">78-ME</strain>
    </source>
</reference>
<evidence type="ECO:0000313" key="14">
    <source>
        <dbReference type="EMBL" id="AGS40236.1"/>
    </source>
</evidence>
<evidence type="ECO:0000256" key="10">
    <source>
        <dbReference type="HAMAP-Rule" id="MF_00505"/>
    </source>
</evidence>
<dbReference type="Gene3D" id="3.40.50.11260">
    <property type="match status" value="1"/>
</dbReference>
<dbReference type="GO" id="GO:0005524">
    <property type="term" value="F:ATP binding"/>
    <property type="evidence" value="ECO:0007669"/>
    <property type="project" value="UniProtKB-UniRule"/>
</dbReference>
<dbReference type="HOGENOM" id="CLU_006684_3_0_6"/>
<dbReference type="FunFam" id="3.30.230.80:FF:000002">
    <property type="entry name" value="Molecular chaperone HtpG"/>
    <property type="match status" value="1"/>
</dbReference>
<dbReference type="HAMAP" id="MF_00505">
    <property type="entry name" value="HSP90"/>
    <property type="match status" value="1"/>
</dbReference>
<dbReference type="InterPro" id="IPR001404">
    <property type="entry name" value="Hsp90_fam"/>
</dbReference>
<dbReference type="SUPFAM" id="SSF54211">
    <property type="entry name" value="Ribosomal protein S5 domain 2-like"/>
    <property type="match status" value="1"/>
</dbReference>
<organism evidence="14 15">
    <name type="scientific">Cycloclasticus zancles 78-ME</name>
    <dbReference type="NCBI Taxonomy" id="1198232"/>
    <lineage>
        <taxon>Bacteria</taxon>
        <taxon>Pseudomonadati</taxon>
        <taxon>Pseudomonadota</taxon>
        <taxon>Gammaproteobacteria</taxon>
        <taxon>Thiotrichales</taxon>
        <taxon>Piscirickettsiaceae</taxon>
        <taxon>Cycloclasticus</taxon>
    </lineage>
</organism>
<dbReference type="PATRIC" id="fig|1198232.3.peg.1893"/>
<feature type="binding site" evidence="11">
    <location>
        <position position="342"/>
    </location>
    <ligand>
        <name>ATP</name>
        <dbReference type="ChEBI" id="CHEBI:30616"/>
    </ligand>
</feature>
<dbReference type="SUPFAM" id="SSF110942">
    <property type="entry name" value="HSP90 C-terminal domain"/>
    <property type="match status" value="1"/>
</dbReference>
<comment type="subcellular location">
    <subcellularLocation>
        <location evidence="1 10">Cytoplasm</location>
    </subcellularLocation>
</comment>
<feature type="region of interest" description="C" evidence="10">
    <location>
        <begin position="561"/>
        <end position="634"/>
    </location>
</feature>
<dbReference type="SUPFAM" id="SSF55874">
    <property type="entry name" value="ATPase domain of HSP90 chaperone/DNA topoisomerase II/histidine kinase"/>
    <property type="match status" value="1"/>
</dbReference>
<dbReference type="PRINTS" id="PR00775">
    <property type="entry name" value="HEATSHOCK90"/>
</dbReference>
<feature type="region of interest" description="Disordered" evidence="12">
    <location>
        <begin position="491"/>
        <end position="517"/>
    </location>
</feature>
<evidence type="ECO:0000313" key="15">
    <source>
        <dbReference type="Proteomes" id="UP000015380"/>
    </source>
</evidence>
<dbReference type="GO" id="GO:0051082">
    <property type="term" value="F:unfolded protein binding"/>
    <property type="evidence" value="ECO:0007669"/>
    <property type="project" value="UniProtKB-UniRule"/>
</dbReference>
<feature type="binding site" evidence="11">
    <location>
        <position position="86"/>
    </location>
    <ligand>
        <name>ATP</name>
        <dbReference type="ChEBI" id="CHEBI:30616"/>
    </ligand>
</feature>
<dbReference type="Pfam" id="PF00183">
    <property type="entry name" value="HSP90"/>
    <property type="match status" value="1"/>
</dbReference>
<comment type="similarity">
    <text evidence="2 10">Belongs to the heat shock protein 90 family.</text>
</comment>
<dbReference type="KEGG" id="cza:CYCME_1921"/>
<dbReference type="EMBL" id="CP005996">
    <property type="protein sequence ID" value="AGS40236.1"/>
    <property type="molecule type" value="Genomic_DNA"/>
</dbReference>
<feature type="binding site" evidence="11">
    <location>
        <position position="40"/>
    </location>
    <ligand>
        <name>ATP</name>
        <dbReference type="ChEBI" id="CHEBI:30616"/>
    </ligand>
</feature>
<dbReference type="CDD" id="cd16927">
    <property type="entry name" value="HATPase_Hsp90-like"/>
    <property type="match status" value="1"/>
</dbReference>
<feature type="binding site" evidence="11">
    <location>
        <begin position="106"/>
        <end position="107"/>
    </location>
    <ligand>
        <name>ATP</name>
        <dbReference type="ChEBI" id="CHEBI:30616"/>
    </ligand>
</feature>
<dbReference type="Gene3D" id="3.30.230.80">
    <property type="match status" value="1"/>
</dbReference>
<feature type="binding site" evidence="11">
    <location>
        <begin position="128"/>
        <end position="133"/>
    </location>
    <ligand>
        <name>ATP</name>
        <dbReference type="ChEBI" id="CHEBI:30616"/>
    </ligand>
</feature>
<evidence type="ECO:0000256" key="12">
    <source>
        <dbReference type="SAM" id="MobiDB-lite"/>
    </source>
</evidence>
<evidence type="ECO:0000256" key="11">
    <source>
        <dbReference type="PIRSR" id="PIRSR002583-1"/>
    </source>
</evidence>
<dbReference type="RefSeq" id="WP_020932853.1">
    <property type="nucleotide sequence ID" value="NC_021917.1"/>
</dbReference>
<accession>S5T929</accession>